<evidence type="ECO:0000313" key="4">
    <source>
        <dbReference type="Proteomes" id="UP001059824"/>
    </source>
</evidence>
<dbReference type="RefSeq" id="WP_260762536.1">
    <property type="nucleotide sequence ID" value="NZ_CP045921.1"/>
</dbReference>
<dbReference type="KEGG" id="mama:GII36_03545"/>
<proteinExistence type="predicted"/>
<organism evidence="3 4">
    <name type="scientific">Candidatus Mycosynbacter amalyticus</name>
    <dbReference type="NCBI Taxonomy" id="2665156"/>
    <lineage>
        <taxon>Bacteria</taxon>
        <taxon>Candidatus Saccharimonadota</taxon>
        <taxon>Candidatus Saccharimonadota incertae sedis</taxon>
        <taxon>Candidatus Mycosynbacter</taxon>
    </lineage>
</organism>
<accession>A0A857MMW2</accession>
<name>A0A857MMW2_9BACT</name>
<dbReference type="PANTHER" id="PTHR24094:SF15">
    <property type="entry name" value="AMP-DEPENDENT SYNTHETASE_LIGASE DOMAIN-CONTAINING PROTEIN-RELATED"/>
    <property type="match status" value="1"/>
</dbReference>
<feature type="domain" description="GmrSD restriction endonucleases C-terminal" evidence="2">
    <location>
        <begin position="91"/>
        <end position="222"/>
    </location>
</feature>
<reference evidence="3" key="1">
    <citation type="journal article" date="2021" name="Nat. Microbiol.">
        <title>Cocultivation of an ultrasmall environmental parasitic bacterium with lytic ability against bacteria associated with wastewater foams.</title>
        <authorList>
            <person name="Batinovic S."/>
            <person name="Rose J.J.A."/>
            <person name="Ratcliffe J."/>
            <person name="Seviour R.J."/>
            <person name="Petrovski S."/>
        </authorList>
    </citation>
    <scope>NUCLEOTIDE SEQUENCE</scope>
    <source>
        <strain evidence="3">JR1</strain>
    </source>
</reference>
<sequence>MSANYKVRRLVVLLVIAIVSLSAFAYDMARREYQAAAPRPATPPPAAGVDLARDELEKLPVKGRAPKTGYARTQFGNGWEQQGDCDTRNIILRRDLRDAQVSETCKVLRGTLSDPYTGKEIEFVRGAGTSDAVQIDHVVALSNAWQTGAQQLTPERRVALANDPLELIAVDGPANQQKSDGDAATWLPSNKAFRCQYVARQIAVKRAYSLWVTPAEQDAIAGVLDACPNQPMPVQ</sequence>
<dbReference type="Pfam" id="PF07510">
    <property type="entry name" value="GmrSD_C"/>
    <property type="match status" value="1"/>
</dbReference>
<evidence type="ECO:0000259" key="2">
    <source>
        <dbReference type="Pfam" id="PF07510"/>
    </source>
</evidence>
<evidence type="ECO:0000313" key="3">
    <source>
        <dbReference type="EMBL" id="QHN42912.1"/>
    </source>
</evidence>
<dbReference type="EMBL" id="CP045921">
    <property type="protein sequence ID" value="QHN42912.1"/>
    <property type="molecule type" value="Genomic_DNA"/>
</dbReference>
<feature type="signal peptide" evidence="1">
    <location>
        <begin position="1"/>
        <end position="25"/>
    </location>
</feature>
<evidence type="ECO:0000256" key="1">
    <source>
        <dbReference type="SAM" id="SignalP"/>
    </source>
</evidence>
<protein>
    <submittedName>
        <fullName evidence="3">DUF1524 domain-containing protein</fullName>
    </submittedName>
</protein>
<gene>
    <name evidence="3" type="ORF">GII36_03545</name>
</gene>
<dbReference type="PANTHER" id="PTHR24094">
    <property type="entry name" value="SECRETED PROTEIN"/>
    <property type="match status" value="1"/>
</dbReference>
<dbReference type="AlphaFoldDB" id="A0A857MMW2"/>
<dbReference type="InterPro" id="IPR011089">
    <property type="entry name" value="GmrSD_C"/>
</dbReference>
<keyword evidence="4" id="KW-1185">Reference proteome</keyword>
<feature type="chain" id="PRO_5032529781" evidence="1">
    <location>
        <begin position="26"/>
        <end position="235"/>
    </location>
</feature>
<keyword evidence="1" id="KW-0732">Signal</keyword>
<dbReference type="Proteomes" id="UP001059824">
    <property type="component" value="Chromosome"/>
</dbReference>